<dbReference type="EMBL" id="HBNR01081705">
    <property type="protein sequence ID" value="CAE4658895.1"/>
    <property type="molecule type" value="Transcribed_RNA"/>
</dbReference>
<organism evidence="3">
    <name type="scientific">Alexandrium monilatum</name>
    <dbReference type="NCBI Taxonomy" id="311494"/>
    <lineage>
        <taxon>Eukaryota</taxon>
        <taxon>Sar</taxon>
        <taxon>Alveolata</taxon>
        <taxon>Dinophyceae</taxon>
        <taxon>Gonyaulacales</taxon>
        <taxon>Pyrocystaceae</taxon>
        <taxon>Alexandrium</taxon>
    </lineage>
</organism>
<dbReference type="PANTHER" id="PTHR24171:SF8">
    <property type="entry name" value="BRCA1-ASSOCIATED RING DOMAIN PROTEIN 1"/>
    <property type="match status" value="1"/>
</dbReference>
<dbReference type="SMART" id="SM00248">
    <property type="entry name" value="ANK"/>
    <property type="match status" value="2"/>
</dbReference>
<keyword evidence="1" id="KW-0677">Repeat</keyword>
<accession>A0A7S4SX49</accession>
<dbReference type="Pfam" id="PF12796">
    <property type="entry name" value="Ank_2"/>
    <property type="match status" value="1"/>
</dbReference>
<dbReference type="Gene3D" id="1.25.40.20">
    <property type="entry name" value="Ankyrin repeat-containing domain"/>
    <property type="match status" value="1"/>
</dbReference>
<sequence length="232" mass="25382">MPTYCLMETQGSVDGLEERFNKGPLAGMYMDERFPDSKGDSALQLPRCDAAARECMSIDLAQADALTDQECLDIALVQAAMRGDLHDAKRALQAGAKANTTADISLNMGIRDRRRVRRATPLMRACEFGREEVVVLLLGARADPVRKDSRMWTPRCYALGAGEMDCARRLLEAASGLAEEQREHAANLQASIVEQCREEVGEECAAQIARELEADGFLCPQGRPAPKAPPSK</sequence>
<dbReference type="PANTHER" id="PTHR24171">
    <property type="entry name" value="ANKYRIN REPEAT DOMAIN-CONTAINING PROTEIN 39-RELATED"/>
    <property type="match status" value="1"/>
</dbReference>
<reference evidence="3" key="1">
    <citation type="submission" date="2021-01" db="EMBL/GenBank/DDBJ databases">
        <authorList>
            <person name="Corre E."/>
            <person name="Pelletier E."/>
            <person name="Niang G."/>
            <person name="Scheremetjew M."/>
            <person name="Finn R."/>
            <person name="Kale V."/>
            <person name="Holt S."/>
            <person name="Cochrane G."/>
            <person name="Meng A."/>
            <person name="Brown T."/>
            <person name="Cohen L."/>
        </authorList>
    </citation>
    <scope>NUCLEOTIDE SEQUENCE</scope>
    <source>
        <strain evidence="3">CCMP3105</strain>
    </source>
</reference>
<evidence type="ECO:0000256" key="2">
    <source>
        <dbReference type="ARBA" id="ARBA00023043"/>
    </source>
</evidence>
<dbReference type="InterPro" id="IPR036770">
    <property type="entry name" value="Ankyrin_rpt-contain_sf"/>
</dbReference>
<dbReference type="SUPFAM" id="SSF48403">
    <property type="entry name" value="Ankyrin repeat"/>
    <property type="match status" value="1"/>
</dbReference>
<evidence type="ECO:0000256" key="1">
    <source>
        <dbReference type="ARBA" id="ARBA00022737"/>
    </source>
</evidence>
<proteinExistence type="predicted"/>
<dbReference type="GO" id="GO:0085020">
    <property type="term" value="P:protein K6-linked ubiquitination"/>
    <property type="evidence" value="ECO:0007669"/>
    <property type="project" value="TreeGrafter"/>
</dbReference>
<dbReference type="AlphaFoldDB" id="A0A7S4SX49"/>
<name>A0A7S4SX49_9DINO</name>
<dbReference type="InterPro" id="IPR002110">
    <property type="entry name" value="Ankyrin_rpt"/>
</dbReference>
<evidence type="ECO:0000313" key="3">
    <source>
        <dbReference type="EMBL" id="CAE4658895.1"/>
    </source>
</evidence>
<keyword evidence="2" id="KW-0040">ANK repeat</keyword>
<gene>
    <name evidence="3" type="ORF">AMON00008_LOCUS58442</name>
</gene>
<protein>
    <submittedName>
        <fullName evidence="3">Uncharacterized protein</fullName>
    </submittedName>
</protein>
<dbReference type="GO" id="GO:0004842">
    <property type="term" value="F:ubiquitin-protein transferase activity"/>
    <property type="evidence" value="ECO:0007669"/>
    <property type="project" value="TreeGrafter"/>
</dbReference>